<gene>
    <name evidence="1" type="ORF">F0562_023456</name>
</gene>
<evidence type="ECO:0000313" key="1">
    <source>
        <dbReference type="EMBL" id="KAA8542408.1"/>
    </source>
</evidence>
<keyword evidence="2" id="KW-1185">Reference proteome</keyword>
<dbReference type="Proteomes" id="UP000325577">
    <property type="component" value="Linkage Group LG12"/>
</dbReference>
<accession>A0A5J5BIF5</accession>
<dbReference type="EMBL" id="CM018035">
    <property type="protein sequence ID" value="KAA8542408.1"/>
    <property type="molecule type" value="Genomic_DNA"/>
</dbReference>
<name>A0A5J5BIF5_9ASTE</name>
<dbReference type="AlphaFoldDB" id="A0A5J5BIF5"/>
<organism evidence="1 2">
    <name type="scientific">Nyssa sinensis</name>
    <dbReference type="NCBI Taxonomy" id="561372"/>
    <lineage>
        <taxon>Eukaryota</taxon>
        <taxon>Viridiplantae</taxon>
        <taxon>Streptophyta</taxon>
        <taxon>Embryophyta</taxon>
        <taxon>Tracheophyta</taxon>
        <taxon>Spermatophyta</taxon>
        <taxon>Magnoliopsida</taxon>
        <taxon>eudicotyledons</taxon>
        <taxon>Gunneridae</taxon>
        <taxon>Pentapetalae</taxon>
        <taxon>asterids</taxon>
        <taxon>Cornales</taxon>
        <taxon>Nyssaceae</taxon>
        <taxon>Nyssa</taxon>
    </lineage>
</organism>
<reference evidence="1 2" key="1">
    <citation type="submission" date="2019-09" db="EMBL/GenBank/DDBJ databases">
        <title>A chromosome-level genome assembly of the Chinese tupelo Nyssa sinensis.</title>
        <authorList>
            <person name="Yang X."/>
            <person name="Kang M."/>
            <person name="Yang Y."/>
            <person name="Xiong H."/>
            <person name="Wang M."/>
            <person name="Zhang Z."/>
            <person name="Wang Z."/>
            <person name="Wu H."/>
            <person name="Ma T."/>
            <person name="Liu J."/>
            <person name="Xi Z."/>
        </authorList>
    </citation>
    <scope>NUCLEOTIDE SEQUENCE [LARGE SCALE GENOMIC DNA]</scope>
    <source>
        <strain evidence="1">J267</strain>
        <tissue evidence="1">Leaf</tissue>
    </source>
</reference>
<proteinExistence type="predicted"/>
<sequence>MDRKESTVLVLSIQSRHEAFIDWSDSIFRAFSDKNLHHVGGSVVSGLPGFAKFLRARELSGFTMHTVSLNFQRVSAVWKMGK</sequence>
<evidence type="ECO:0000313" key="2">
    <source>
        <dbReference type="Proteomes" id="UP000325577"/>
    </source>
</evidence>
<protein>
    <submittedName>
        <fullName evidence="1">Uncharacterized protein</fullName>
    </submittedName>
</protein>